<dbReference type="GO" id="GO:0070034">
    <property type="term" value="F:telomerase RNA binding"/>
    <property type="evidence" value="ECO:0007669"/>
    <property type="project" value="TreeGrafter"/>
</dbReference>
<gene>
    <name evidence="6" type="ORF">CYNAS_LOCUS8232</name>
</gene>
<dbReference type="Gene3D" id="4.10.80.300">
    <property type="match status" value="1"/>
</dbReference>
<dbReference type="GO" id="GO:0031429">
    <property type="term" value="C:box H/ACA snoRNP complex"/>
    <property type="evidence" value="ECO:0007669"/>
    <property type="project" value="TreeGrafter"/>
</dbReference>
<protein>
    <recommendedName>
        <fullName evidence="5">Nucleolar protein 10</fullName>
    </recommendedName>
</protein>
<comment type="similarity">
    <text evidence="1">Belongs to the NOP10 family.</text>
</comment>
<dbReference type="AlphaFoldDB" id="A0AA36GQF3"/>
<evidence type="ECO:0000256" key="1">
    <source>
        <dbReference type="ARBA" id="ARBA00009462"/>
    </source>
</evidence>
<keyword evidence="3" id="KW-0698">rRNA processing</keyword>
<dbReference type="GO" id="GO:0031118">
    <property type="term" value="P:rRNA pseudouridine synthesis"/>
    <property type="evidence" value="ECO:0007669"/>
    <property type="project" value="TreeGrafter"/>
</dbReference>
<dbReference type="GO" id="GO:0030515">
    <property type="term" value="F:snoRNA binding"/>
    <property type="evidence" value="ECO:0007669"/>
    <property type="project" value="InterPro"/>
</dbReference>
<evidence type="ECO:0000313" key="6">
    <source>
        <dbReference type="EMBL" id="CAJ0596249.1"/>
    </source>
</evidence>
<evidence type="ECO:0000256" key="4">
    <source>
        <dbReference type="ARBA" id="ARBA00023274"/>
    </source>
</evidence>
<keyword evidence="4" id="KW-0687">Ribonucleoprotein</keyword>
<reference evidence="6" key="1">
    <citation type="submission" date="2023-07" db="EMBL/GenBank/DDBJ databases">
        <authorList>
            <consortium name="CYATHOMIX"/>
        </authorList>
    </citation>
    <scope>NUCLEOTIDE SEQUENCE</scope>
    <source>
        <strain evidence="6">N/A</strain>
    </source>
</reference>
<dbReference type="Proteomes" id="UP001176961">
    <property type="component" value="Unassembled WGS sequence"/>
</dbReference>
<dbReference type="EMBL" id="CATQJL010000112">
    <property type="protein sequence ID" value="CAJ0596249.1"/>
    <property type="molecule type" value="Genomic_DNA"/>
</dbReference>
<dbReference type="InterPro" id="IPR036756">
    <property type="entry name" value="H/ACA_rnp_Nop10_sf"/>
</dbReference>
<dbReference type="GO" id="GO:1904874">
    <property type="term" value="P:positive regulation of telomerase RNA localization to Cajal body"/>
    <property type="evidence" value="ECO:0007669"/>
    <property type="project" value="TreeGrafter"/>
</dbReference>
<sequence length="149" mass="17901">MFLRYYLGEDGRRVYTLKKTDPNGKETLSAHPARFSPEDNLRAFVECIRLLREICEILQFIRNSVPRTKLTYQQWTNRRLIVTFVMFFVGWKTFGVMLNDWLFWTVDEETGEGHMITPAEGRKKREELEREVDRQRRHVKALPKFDLDD</sequence>
<evidence type="ECO:0000313" key="7">
    <source>
        <dbReference type="Proteomes" id="UP001176961"/>
    </source>
</evidence>
<keyword evidence="2" id="KW-0690">Ribosome biogenesis</keyword>
<evidence type="ECO:0000256" key="2">
    <source>
        <dbReference type="ARBA" id="ARBA00022517"/>
    </source>
</evidence>
<keyword evidence="7" id="KW-1185">Reference proteome</keyword>
<dbReference type="PANTHER" id="PTHR13305:SF0">
    <property type="entry name" value="H_ACA RIBONUCLEOPROTEIN COMPLEX SUBUNIT 3"/>
    <property type="match status" value="1"/>
</dbReference>
<proteinExistence type="inferred from homology"/>
<dbReference type="Pfam" id="PF04135">
    <property type="entry name" value="Nop10p"/>
    <property type="match status" value="1"/>
</dbReference>
<dbReference type="GO" id="GO:0031120">
    <property type="term" value="P:snRNA pseudouridine synthesis"/>
    <property type="evidence" value="ECO:0007669"/>
    <property type="project" value="TreeGrafter"/>
</dbReference>
<organism evidence="6 7">
    <name type="scientific">Cylicocyclus nassatus</name>
    <name type="common">Nematode worm</name>
    <dbReference type="NCBI Taxonomy" id="53992"/>
    <lineage>
        <taxon>Eukaryota</taxon>
        <taxon>Metazoa</taxon>
        <taxon>Ecdysozoa</taxon>
        <taxon>Nematoda</taxon>
        <taxon>Chromadorea</taxon>
        <taxon>Rhabditida</taxon>
        <taxon>Rhabditina</taxon>
        <taxon>Rhabditomorpha</taxon>
        <taxon>Strongyloidea</taxon>
        <taxon>Strongylidae</taxon>
        <taxon>Cylicocyclus</taxon>
    </lineage>
</organism>
<name>A0AA36GQF3_CYLNA</name>
<dbReference type="SUPFAM" id="SSF144210">
    <property type="entry name" value="Nop10-like SnoRNP"/>
    <property type="match status" value="1"/>
</dbReference>
<evidence type="ECO:0000256" key="3">
    <source>
        <dbReference type="ARBA" id="ARBA00022552"/>
    </source>
</evidence>
<dbReference type="InterPro" id="IPR007264">
    <property type="entry name" value="H/ACA_rnp_Nop10"/>
</dbReference>
<comment type="caution">
    <text evidence="6">The sequence shown here is derived from an EMBL/GenBank/DDBJ whole genome shotgun (WGS) entry which is preliminary data.</text>
</comment>
<dbReference type="PANTHER" id="PTHR13305">
    <property type="entry name" value="RIBOSOME BIOGENESIS PROTEIN NOP10"/>
    <property type="match status" value="1"/>
</dbReference>
<accession>A0AA36GQF3</accession>
<evidence type="ECO:0000256" key="5">
    <source>
        <dbReference type="ARBA" id="ARBA00030185"/>
    </source>
</evidence>